<gene>
    <name evidence="1" type="ORF">B4N89_44885</name>
</gene>
<comment type="caution">
    <text evidence="1">The sequence shown here is derived from an EMBL/GenBank/DDBJ whole genome shotgun (WGS) entry which is preliminary data.</text>
</comment>
<evidence type="ECO:0000313" key="1">
    <source>
        <dbReference type="EMBL" id="OPC76631.1"/>
    </source>
</evidence>
<name>A0A1T3NJ52_9ACTN</name>
<dbReference type="EMBL" id="MWQN01000005">
    <property type="protein sequence ID" value="OPC76631.1"/>
    <property type="molecule type" value="Genomic_DNA"/>
</dbReference>
<sequence length="284" mass="30364">MTDDRALRTLTAGAPDLVGTCPPAAPAVSQAHPILTFTGRERARVRVVSPYLKAPLVPYTVIGVRRGAERTIVAAVEGRHGDVGLVLTPPGRHATAFATEVWNVDPAEAVRFVRDDIVGIGPQHDGAARAFAEHAYVGVAAEGIEGVHVPFTVVGLRMPDDTALVLGAAEGEPADLRLARLSDGSVPFADRVWAVDADHALDRAGIHPALPVRAPVRWWSVHGTHDDRAVGFHAVVPDEPALDVRHEIPGFGDHTFAHEDIVRATSPERAVRIATERFDAGMRD</sequence>
<protein>
    <submittedName>
        <fullName evidence="1">Uncharacterized protein</fullName>
    </submittedName>
</protein>
<dbReference type="AlphaFoldDB" id="A0A1T3NJ52"/>
<dbReference type="Proteomes" id="UP000190037">
    <property type="component" value="Unassembled WGS sequence"/>
</dbReference>
<dbReference type="RefSeq" id="WP_078982474.1">
    <property type="nucleotide sequence ID" value="NZ_MWQN01000005.1"/>
</dbReference>
<proteinExistence type="predicted"/>
<accession>A0A1T3NJ52</accession>
<organism evidence="1 2">
    <name type="scientific">Embleya scabrispora</name>
    <dbReference type="NCBI Taxonomy" id="159449"/>
    <lineage>
        <taxon>Bacteria</taxon>
        <taxon>Bacillati</taxon>
        <taxon>Actinomycetota</taxon>
        <taxon>Actinomycetes</taxon>
        <taxon>Kitasatosporales</taxon>
        <taxon>Streptomycetaceae</taxon>
        <taxon>Embleya</taxon>
    </lineage>
</organism>
<keyword evidence="2" id="KW-1185">Reference proteome</keyword>
<evidence type="ECO:0000313" key="2">
    <source>
        <dbReference type="Proteomes" id="UP000190037"/>
    </source>
</evidence>
<reference evidence="1 2" key="1">
    <citation type="submission" date="2017-03" db="EMBL/GenBank/DDBJ databases">
        <title>Draft genome sequence of Streptomyces scabrisporus NF3, endophyte isolated from Amphipterygium adstringens.</title>
        <authorList>
            <person name="Vazquez M."/>
            <person name="Ceapa C.D."/>
            <person name="Rodriguez Luna D."/>
            <person name="Sanchez Esquivel S."/>
        </authorList>
    </citation>
    <scope>NUCLEOTIDE SEQUENCE [LARGE SCALE GENOMIC DNA]</scope>
    <source>
        <strain evidence="1 2">NF3</strain>
    </source>
</reference>